<dbReference type="AlphaFoldDB" id="A0A4U8UY84"/>
<evidence type="ECO:0000256" key="4">
    <source>
        <dbReference type="ARBA" id="ARBA00022989"/>
    </source>
</evidence>
<evidence type="ECO:0000256" key="3">
    <source>
        <dbReference type="ARBA" id="ARBA00022692"/>
    </source>
</evidence>
<protein>
    <recommendedName>
        <fullName evidence="6">Protein ST7 homolog</fullName>
    </recommendedName>
</protein>
<keyword evidence="3 7" id="KW-0812">Transmembrane</keyword>
<comment type="caution">
    <text evidence="8">The sequence shown here is derived from an EMBL/GenBank/DDBJ whole genome shotgun (WGS) entry which is preliminary data.</text>
</comment>
<dbReference type="InterPro" id="IPR007311">
    <property type="entry name" value="ST7"/>
</dbReference>
<feature type="transmembrane region" description="Helical" evidence="7">
    <location>
        <begin position="52"/>
        <end position="75"/>
    </location>
</feature>
<accession>A0A4U8UY84</accession>
<evidence type="ECO:0000256" key="7">
    <source>
        <dbReference type="SAM" id="Phobius"/>
    </source>
</evidence>
<keyword evidence="9" id="KW-1185">Reference proteome</keyword>
<gene>
    <name evidence="8" type="ORF">L596_005169</name>
</gene>
<dbReference type="Pfam" id="PF04184">
    <property type="entry name" value="ST7"/>
    <property type="match status" value="1"/>
</dbReference>
<feature type="transmembrane region" description="Helical" evidence="7">
    <location>
        <begin position="99"/>
        <end position="122"/>
    </location>
</feature>
<evidence type="ECO:0000256" key="2">
    <source>
        <dbReference type="ARBA" id="ARBA00009751"/>
    </source>
</evidence>
<dbReference type="Proteomes" id="UP000298663">
    <property type="component" value="Chromosome X"/>
</dbReference>
<comment type="subcellular location">
    <subcellularLocation>
        <location evidence="1">Membrane</location>
        <topology evidence="1">Multi-pass membrane protein</topology>
    </subcellularLocation>
</comment>
<keyword evidence="4 7" id="KW-1133">Transmembrane helix</keyword>
<dbReference type="EMBL" id="AZBU02000001">
    <property type="protein sequence ID" value="TMS38441.1"/>
    <property type="molecule type" value="Genomic_DNA"/>
</dbReference>
<dbReference type="OrthoDB" id="5914722at2759"/>
<sequence length="153" mass="17888">MNKSTFCNPWKSAFVSQDGQRKPSDFRVLLQLKYRAEIHSFQSIMLTRIKSWIAWSWSYLWAAWFLILFGTVYMFRGPLKLSESIESASVYFNNLTPKFYVALTGTSSLVSGVILIFEWWYFKKWLGEGARSSRNNHHILAQKTRDRDAIGSK</sequence>
<reference evidence="8 9" key="1">
    <citation type="journal article" date="2015" name="Genome Biol.">
        <title>Comparative genomics of Steinernema reveals deeply conserved gene regulatory networks.</title>
        <authorList>
            <person name="Dillman A.R."/>
            <person name="Macchietto M."/>
            <person name="Porter C.F."/>
            <person name="Rogers A."/>
            <person name="Williams B."/>
            <person name="Antoshechkin I."/>
            <person name="Lee M.M."/>
            <person name="Goodwin Z."/>
            <person name="Lu X."/>
            <person name="Lewis E.E."/>
            <person name="Goodrich-Blair H."/>
            <person name="Stock S.P."/>
            <person name="Adams B.J."/>
            <person name="Sternberg P.W."/>
            <person name="Mortazavi A."/>
        </authorList>
    </citation>
    <scope>NUCLEOTIDE SEQUENCE [LARGE SCALE GENOMIC DNA]</scope>
    <source>
        <strain evidence="8 9">ALL</strain>
    </source>
</reference>
<reference evidence="8 9" key="2">
    <citation type="journal article" date="2019" name="G3 (Bethesda)">
        <title>Hybrid Assembly of the Genome of the Entomopathogenic Nematode Steinernema carpocapsae Identifies the X-Chromosome.</title>
        <authorList>
            <person name="Serra L."/>
            <person name="Macchietto M."/>
            <person name="Macias-Munoz A."/>
            <person name="McGill C.J."/>
            <person name="Rodriguez I.M."/>
            <person name="Rodriguez B."/>
            <person name="Murad R."/>
            <person name="Mortazavi A."/>
        </authorList>
    </citation>
    <scope>NUCLEOTIDE SEQUENCE [LARGE SCALE GENOMIC DNA]</scope>
    <source>
        <strain evidence="8 9">ALL</strain>
    </source>
</reference>
<dbReference type="PANTHER" id="PTHR12745:SF6">
    <property type="entry name" value="PROTEIN ST7 HOMOLOG"/>
    <property type="match status" value="1"/>
</dbReference>
<evidence type="ECO:0000256" key="6">
    <source>
        <dbReference type="ARBA" id="ARBA00040270"/>
    </source>
</evidence>
<dbReference type="EMBL" id="CM016762">
    <property type="protein sequence ID" value="TMS38441.1"/>
    <property type="molecule type" value="Genomic_DNA"/>
</dbReference>
<proteinExistence type="inferred from homology"/>
<dbReference type="GO" id="GO:0016020">
    <property type="term" value="C:membrane"/>
    <property type="evidence" value="ECO:0007669"/>
    <property type="project" value="UniProtKB-SubCell"/>
</dbReference>
<evidence type="ECO:0000256" key="5">
    <source>
        <dbReference type="ARBA" id="ARBA00023136"/>
    </source>
</evidence>
<comment type="similarity">
    <text evidence="2">Belongs to the ST7 family.</text>
</comment>
<evidence type="ECO:0000313" key="9">
    <source>
        <dbReference type="Proteomes" id="UP000298663"/>
    </source>
</evidence>
<evidence type="ECO:0000256" key="1">
    <source>
        <dbReference type="ARBA" id="ARBA00004141"/>
    </source>
</evidence>
<name>A0A4U8UY84_STECR</name>
<organism evidence="8 9">
    <name type="scientific">Steinernema carpocapsae</name>
    <name type="common">Entomopathogenic nematode</name>
    <dbReference type="NCBI Taxonomy" id="34508"/>
    <lineage>
        <taxon>Eukaryota</taxon>
        <taxon>Metazoa</taxon>
        <taxon>Ecdysozoa</taxon>
        <taxon>Nematoda</taxon>
        <taxon>Chromadorea</taxon>
        <taxon>Rhabditida</taxon>
        <taxon>Tylenchina</taxon>
        <taxon>Panagrolaimomorpha</taxon>
        <taxon>Strongyloidoidea</taxon>
        <taxon>Steinernematidae</taxon>
        <taxon>Steinernema</taxon>
    </lineage>
</organism>
<evidence type="ECO:0000313" key="8">
    <source>
        <dbReference type="EMBL" id="TMS38441.1"/>
    </source>
</evidence>
<keyword evidence="5 7" id="KW-0472">Membrane</keyword>
<dbReference type="PANTHER" id="PTHR12745">
    <property type="entry name" value="SUPPRESSION OF TUMORIGENICITY 7"/>
    <property type="match status" value="1"/>
</dbReference>